<evidence type="ECO:0000313" key="12">
    <source>
        <dbReference type="EMBL" id="RKE02228.1"/>
    </source>
</evidence>
<keyword evidence="3 8" id="KW-1134">Transmembrane beta strand</keyword>
<evidence type="ECO:0000256" key="2">
    <source>
        <dbReference type="ARBA" id="ARBA00022448"/>
    </source>
</evidence>
<dbReference type="NCBIfam" id="TIGR04056">
    <property type="entry name" value="OMP_RagA_SusC"/>
    <property type="match status" value="1"/>
</dbReference>
<dbReference type="InterPro" id="IPR008969">
    <property type="entry name" value="CarboxyPept-like_regulatory"/>
</dbReference>
<evidence type="ECO:0000256" key="9">
    <source>
        <dbReference type="RuleBase" id="RU003357"/>
    </source>
</evidence>
<proteinExistence type="inferred from homology"/>
<feature type="domain" description="TonB-dependent receptor-like beta-barrel" evidence="10">
    <location>
        <begin position="563"/>
        <end position="964"/>
    </location>
</feature>
<dbReference type="Pfam" id="PF13715">
    <property type="entry name" value="CarbopepD_reg_2"/>
    <property type="match status" value="1"/>
</dbReference>
<dbReference type="Proteomes" id="UP000284531">
    <property type="component" value="Unassembled WGS sequence"/>
</dbReference>
<evidence type="ECO:0000256" key="7">
    <source>
        <dbReference type="ARBA" id="ARBA00023237"/>
    </source>
</evidence>
<evidence type="ECO:0000259" key="10">
    <source>
        <dbReference type="Pfam" id="PF00593"/>
    </source>
</evidence>
<dbReference type="PROSITE" id="PS52016">
    <property type="entry name" value="TONB_DEPENDENT_REC_3"/>
    <property type="match status" value="1"/>
</dbReference>
<dbReference type="Pfam" id="PF07715">
    <property type="entry name" value="Plug"/>
    <property type="match status" value="1"/>
</dbReference>
<keyword evidence="7 8" id="KW-0998">Cell outer membrane</keyword>
<dbReference type="InterPro" id="IPR039426">
    <property type="entry name" value="TonB-dep_rcpt-like"/>
</dbReference>
<protein>
    <submittedName>
        <fullName evidence="12">TonB-linked SusC/RagA family outer membrane protein</fullName>
    </submittedName>
</protein>
<comment type="similarity">
    <text evidence="8 9">Belongs to the TonB-dependent receptor family.</text>
</comment>
<dbReference type="InterPro" id="IPR012910">
    <property type="entry name" value="Plug_dom"/>
</dbReference>
<dbReference type="Gene3D" id="2.170.130.10">
    <property type="entry name" value="TonB-dependent receptor, plug domain"/>
    <property type="match status" value="1"/>
</dbReference>
<dbReference type="GO" id="GO:0009279">
    <property type="term" value="C:cell outer membrane"/>
    <property type="evidence" value="ECO:0007669"/>
    <property type="project" value="UniProtKB-SubCell"/>
</dbReference>
<keyword evidence="2 8" id="KW-0813">Transport</keyword>
<dbReference type="SUPFAM" id="SSF49464">
    <property type="entry name" value="Carboxypeptidase regulatory domain-like"/>
    <property type="match status" value="1"/>
</dbReference>
<evidence type="ECO:0000256" key="6">
    <source>
        <dbReference type="ARBA" id="ARBA00023136"/>
    </source>
</evidence>
<dbReference type="OrthoDB" id="9768177at2"/>
<dbReference type="Gene3D" id="2.40.170.20">
    <property type="entry name" value="TonB-dependent receptor, beta-barrel domain"/>
    <property type="match status" value="1"/>
</dbReference>
<dbReference type="InterPro" id="IPR036942">
    <property type="entry name" value="Beta-barrel_TonB_sf"/>
</dbReference>
<organism evidence="12 13">
    <name type="scientific">Marinifilum flexuosum</name>
    <dbReference type="NCBI Taxonomy" id="1117708"/>
    <lineage>
        <taxon>Bacteria</taxon>
        <taxon>Pseudomonadati</taxon>
        <taxon>Bacteroidota</taxon>
        <taxon>Bacteroidia</taxon>
        <taxon>Marinilabiliales</taxon>
        <taxon>Marinifilaceae</taxon>
    </lineage>
</organism>
<comment type="caution">
    <text evidence="12">The sequence shown here is derived from an EMBL/GenBank/DDBJ whole genome shotgun (WGS) entry which is preliminary data.</text>
</comment>
<dbReference type="InterPro" id="IPR037066">
    <property type="entry name" value="Plug_dom_sf"/>
</dbReference>
<dbReference type="InterPro" id="IPR000531">
    <property type="entry name" value="Beta-barrel_TonB"/>
</dbReference>
<dbReference type="Pfam" id="PF00593">
    <property type="entry name" value="TonB_dep_Rec_b-barrel"/>
    <property type="match status" value="1"/>
</dbReference>
<dbReference type="AlphaFoldDB" id="A0A419X3D7"/>
<evidence type="ECO:0000256" key="5">
    <source>
        <dbReference type="ARBA" id="ARBA00023077"/>
    </source>
</evidence>
<feature type="domain" description="TonB-dependent receptor plug" evidence="11">
    <location>
        <begin position="224"/>
        <end position="325"/>
    </location>
</feature>
<dbReference type="InterPro" id="IPR023997">
    <property type="entry name" value="TonB-dep_OMP_SusC/RagA_CS"/>
</dbReference>
<evidence type="ECO:0000256" key="3">
    <source>
        <dbReference type="ARBA" id="ARBA00022452"/>
    </source>
</evidence>
<name>A0A419X3D7_9BACT</name>
<comment type="subcellular location">
    <subcellularLocation>
        <location evidence="1 8">Cell outer membrane</location>
        <topology evidence="1 8">Multi-pass membrane protein</topology>
    </subcellularLocation>
</comment>
<evidence type="ECO:0000256" key="4">
    <source>
        <dbReference type="ARBA" id="ARBA00022692"/>
    </source>
</evidence>
<evidence type="ECO:0000259" key="11">
    <source>
        <dbReference type="Pfam" id="PF07715"/>
    </source>
</evidence>
<evidence type="ECO:0000256" key="1">
    <source>
        <dbReference type="ARBA" id="ARBA00004571"/>
    </source>
</evidence>
<sequence>MQKNGNRSFCRKKLYKPLLAMKITFMLLLVSVFQLSASVYSQNTRFDMKLANKTLIEVFEEIRNNSEFSFVYDLDDVESITDINVSEHEATVEEILNSCLEDTNLTYEVIDKVVVVKQKPYVAPKSEQQEKKEIKGKVTDRDGIPLPGVSVVIKGTNVGVATNIDGEYVLEMEKDNAILIFSFVGMLPQEVVYNGQSVQNITLSDDSKQMAEVVVTGYATISRERATGSYSKIASEDLEIRPSESIGEVIGSTVAGVQQGENGNIVIRGVGSFKAETAPLVVVDGFAILTPDPFESVNPTEVASVTFLKDAAATSIYGARAANGVIVITTKTPEKGKFNVEVNSFVNVSERIDLDHALNMAGTEATIKYMEDIEKFVPSPGISYWRDPYTNPSRYSWDVAPHVAMMFERRNGNISQEEYNAQRAKLIAQDGIWKKQYEDHLLRNRVYQNHNLTITSATDKSSSKFSLSYAKDLTHYKYNNSDRYQANFTNVYNVNPNIKVGITFNGIYGKNQMNGTNISEISSVTSPYTRLLEENGDYAYMAKGIYLPYLENGTIDESIFPYSWRYNILEEAKARDNNSSNYNLRFNGFLDVKIIKGLSANFSFQYEMAGNKTENYLRENSYYYRSAANRFSVLDPATGIRNIPNEFIEGDAIQTSSNKTEAYNFRSQLNFDREFNGKHRITALAGFEAISTDVEVNSTTTRPGFNERTYTTDRYVNYELRLPTFEGSNSYMPWSLGGYSANFDRYVSGYFNASYTLDSKYTLTSSARIDGSNFVADDVNSKISPFWSVGALWNMNKEDFIKDNLSFVDLLRLKVTYGVGGIAAGKRSVSTVSTLSTYQLNQFVGAGENASYIYNRAIPDLTWEKAYTLNISTDFSMFEGKLYGSLGYYNKDSRDVLMNTPVSYVVGGTNSLTLNSGNINNKGVEIELGSRLNITKDISWTGNLNFTYNKNTVVEWDLDRPYVNTYVGGGFPVKGQSLNTVYAFKLKGYSDEGLAIVQLNDGTEVVADSRNNTMYYSRFDESKGESITNNNNYTKKIGTLTAPMFGGFRSSLKAYGFTLSAMLSGEFGHIFKRNDDYGYSATNSKYPKSLEKAWHLGDDASKFTYRPYPNAANASYLNSGYTNLYYSNIINAAESNYENASHIRLKEIYLGYEIPVKKIAGENSKITRANVYFQVKNLGVVWTANDKGLDPYYLPGTMKTPTQFTFGLKLNL</sequence>
<dbReference type="NCBIfam" id="TIGR04057">
    <property type="entry name" value="SusC_RagA_signa"/>
    <property type="match status" value="1"/>
</dbReference>
<dbReference type="InterPro" id="IPR023996">
    <property type="entry name" value="TonB-dep_OMP_SusC/RagA"/>
</dbReference>
<reference evidence="12 13" key="1">
    <citation type="submission" date="2018-09" db="EMBL/GenBank/DDBJ databases">
        <title>Genomic Encyclopedia of Archaeal and Bacterial Type Strains, Phase II (KMG-II): from individual species to whole genera.</title>
        <authorList>
            <person name="Goeker M."/>
        </authorList>
    </citation>
    <scope>NUCLEOTIDE SEQUENCE [LARGE SCALE GENOMIC DNA]</scope>
    <source>
        <strain evidence="12 13">DSM 21950</strain>
    </source>
</reference>
<dbReference type="SUPFAM" id="SSF56935">
    <property type="entry name" value="Porins"/>
    <property type="match status" value="1"/>
</dbReference>
<evidence type="ECO:0000256" key="8">
    <source>
        <dbReference type="PROSITE-ProRule" id="PRU01360"/>
    </source>
</evidence>
<gene>
    <name evidence="12" type="ORF">BXY64_2316</name>
</gene>
<evidence type="ECO:0000313" key="13">
    <source>
        <dbReference type="Proteomes" id="UP000284531"/>
    </source>
</evidence>
<keyword evidence="13" id="KW-1185">Reference proteome</keyword>
<keyword evidence="4 8" id="KW-0812">Transmembrane</keyword>
<dbReference type="EMBL" id="RAPQ01000009">
    <property type="protein sequence ID" value="RKE02228.1"/>
    <property type="molecule type" value="Genomic_DNA"/>
</dbReference>
<keyword evidence="5 9" id="KW-0798">TonB box</keyword>
<keyword evidence="6 8" id="KW-0472">Membrane</keyword>
<accession>A0A419X3D7</accession>
<dbReference type="Gene3D" id="2.60.40.1120">
    <property type="entry name" value="Carboxypeptidase-like, regulatory domain"/>
    <property type="match status" value="1"/>
</dbReference>